<gene>
    <name evidence="4" type="ORF">NE695_03830</name>
</gene>
<feature type="transmembrane region" description="Helical" evidence="3">
    <location>
        <begin position="12"/>
        <end position="30"/>
    </location>
</feature>
<dbReference type="Proteomes" id="UP001524473">
    <property type="component" value="Unassembled WGS sequence"/>
</dbReference>
<keyword evidence="3" id="KW-0812">Transmembrane</keyword>
<evidence type="ECO:0000256" key="3">
    <source>
        <dbReference type="SAM" id="Phobius"/>
    </source>
</evidence>
<comment type="subcellular location">
    <subcellularLocation>
        <location evidence="2">Cell membrane</location>
        <topology evidence="2">Multi-pass membrane protein</topology>
    </subcellularLocation>
</comment>
<organism evidence="4 5">
    <name type="scientific">Neglectibacter timonensis</name>
    <dbReference type="NCBI Taxonomy" id="1776382"/>
    <lineage>
        <taxon>Bacteria</taxon>
        <taxon>Bacillati</taxon>
        <taxon>Bacillota</taxon>
        <taxon>Clostridia</taxon>
        <taxon>Eubacteriales</taxon>
        <taxon>Oscillospiraceae</taxon>
        <taxon>Neglectibacter</taxon>
    </lineage>
</organism>
<keyword evidence="2" id="KW-1003">Cell membrane</keyword>
<keyword evidence="5" id="KW-1185">Reference proteome</keyword>
<feature type="transmembrane region" description="Helical" evidence="3">
    <location>
        <begin position="36"/>
        <end position="54"/>
    </location>
</feature>
<dbReference type="InterPro" id="IPR003784">
    <property type="entry name" value="BioY"/>
</dbReference>
<reference evidence="4 5" key="1">
    <citation type="submission" date="2022-06" db="EMBL/GenBank/DDBJ databases">
        <title>Isolation of gut microbiota from human fecal samples.</title>
        <authorList>
            <person name="Pamer E.G."/>
            <person name="Barat B."/>
            <person name="Waligurski E."/>
            <person name="Medina S."/>
            <person name="Paddock L."/>
            <person name="Mostad J."/>
        </authorList>
    </citation>
    <scope>NUCLEOTIDE SEQUENCE [LARGE SCALE GENOMIC DNA]</scope>
    <source>
        <strain evidence="4 5">DFI.9.73</strain>
    </source>
</reference>
<feature type="transmembrane region" description="Helical" evidence="3">
    <location>
        <begin position="84"/>
        <end position="107"/>
    </location>
</feature>
<sequence>MKLTFQNKIQKLVVTGVFTAVLAVLSQLSIPMPTGVPVTLQTFGVALCAFALGPKLGTISVFLYLVMGAVGIPIFSGFSGGFGILLGMTGGFLWGFLLMAVLCGIGVQLNRRLWAIVLGLSGLALCHICGTFQFMLVTGSPVLQSFLTASAPYLIKDVISVVLAFLAAEAILFSLKKAKVVSTK</sequence>
<keyword evidence="2" id="KW-0813">Transport</keyword>
<dbReference type="PANTHER" id="PTHR34295:SF1">
    <property type="entry name" value="BIOTIN TRANSPORTER BIOY"/>
    <property type="match status" value="1"/>
</dbReference>
<evidence type="ECO:0000313" key="5">
    <source>
        <dbReference type="Proteomes" id="UP001524473"/>
    </source>
</evidence>
<keyword evidence="3" id="KW-1133">Transmembrane helix</keyword>
<dbReference type="Pfam" id="PF02632">
    <property type="entry name" value="BioY"/>
    <property type="match status" value="1"/>
</dbReference>
<dbReference type="GeneID" id="90533028"/>
<feature type="transmembrane region" description="Helical" evidence="3">
    <location>
        <begin position="158"/>
        <end position="175"/>
    </location>
</feature>
<feature type="transmembrane region" description="Helical" evidence="3">
    <location>
        <begin position="114"/>
        <end position="138"/>
    </location>
</feature>
<proteinExistence type="inferred from homology"/>
<evidence type="ECO:0000256" key="1">
    <source>
        <dbReference type="ARBA" id="ARBA00010692"/>
    </source>
</evidence>
<comment type="similarity">
    <text evidence="1 2">Belongs to the BioY family.</text>
</comment>
<accession>A0ABT1RWJ5</accession>
<dbReference type="PIRSF" id="PIRSF016661">
    <property type="entry name" value="BioY"/>
    <property type="match status" value="1"/>
</dbReference>
<protein>
    <recommendedName>
        <fullName evidence="2">Biotin transporter</fullName>
    </recommendedName>
</protein>
<dbReference type="PANTHER" id="PTHR34295">
    <property type="entry name" value="BIOTIN TRANSPORTER BIOY"/>
    <property type="match status" value="1"/>
</dbReference>
<evidence type="ECO:0000256" key="2">
    <source>
        <dbReference type="PIRNR" id="PIRNR016661"/>
    </source>
</evidence>
<evidence type="ECO:0000313" key="4">
    <source>
        <dbReference type="EMBL" id="MCQ4839044.1"/>
    </source>
</evidence>
<feature type="transmembrane region" description="Helical" evidence="3">
    <location>
        <begin position="61"/>
        <end position="78"/>
    </location>
</feature>
<dbReference type="RefSeq" id="WP_066865664.1">
    <property type="nucleotide sequence ID" value="NZ_CABKVV010000014.1"/>
</dbReference>
<keyword evidence="2 3" id="KW-0472">Membrane</keyword>
<dbReference type="Gene3D" id="1.10.1760.20">
    <property type="match status" value="1"/>
</dbReference>
<name>A0ABT1RWJ5_9FIRM</name>
<dbReference type="EMBL" id="JANFZH010000006">
    <property type="protein sequence ID" value="MCQ4839044.1"/>
    <property type="molecule type" value="Genomic_DNA"/>
</dbReference>
<comment type="caution">
    <text evidence="4">The sequence shown here is derived from an EMBL/GenBank/DDBJ whole genome shotgun (WGS) entry which is preliminary data.</text>
</comment>